<dbReference type="EMBL" id="QPMM01000001">
    <property type="protein sequence ID" value="RFS26827.1"/>
    <property type="molecule type" value="Genomic_DNA"/>
</dbReference>
<name>A0A3E1YHJ8_9BACT</name>
<proteinExistence type="predicted"/>
<dbReference type="SUPFAM" id="SSF51735">
    <property type="entry name" value="NAD(P)-binding Rossmann-fold domains"/>
    <property type="match status" value="1"/>
</dbReference>
<dbReference type="GO" id="GO:0004029">
    <property type="term" value="F:aldehyde dehydrogenase (NAD+) activity"/>
    <property type="evidence" value="ECO:0007669"/>
    <property type="project" value="TreeGrafter"/>
</dbReference>
<accession>A0A3E1YHJ8</accession>
<evidence type="ECO:0000313" key="2">
    <source>
        <dbReference type="Proteomes" id="UP000260644"/>
    </source>
</evidence>
<dbReference type="InterPro" id="IPR036291">
    <property type="entry name" value="NAD(P)-bd_dom_sf"/>
</dbReference>
<dbReference type="AlphaFoldDB" id="A0A3E1YHJ8"/>
<dbReference type="InterPro" id="IPR051783">
    <property type="entry name" value="NAD(P)-dependent_oxidoreduct"/>
</dbReference>
<evidence type="ECO:0000313" key="1">
    <source>
        <dbReference type="EMBL" id="RFS26827.1"/>
    </source>
</evidence>
<dbReference type="Gene3D" id="3.40.50.720">
    <property type="entry name" value="NAD(P)-binding Rossmann-like Domain"/>
    <property type="match status" value="1"/>
</dbReference>
<dbReference type="Proteomes" id="UP000260644">
    <property type="component" value="Unassembled WGS sequence"/>
</dbReference>
<dbReference type="PANTHER" id="PTHR48079:SF6">
    <property type="entry name" value="NAD(P)-BINDING DOMAIN-CONTAINING PROTEIN-RELATED"/>
    <property type="match status" value="1"/>
</dbReference>
<organism evidence="1 2">
    <name type="scientific">Chitinophaga silvatica</name>
    <dbReference type="NCBI Taxonomy" id="2282649"/>
    <lineage>
        <taxon>Bacteria</taxon>
        <taxon>Pseudomonadati</taxon>
        <taxon>Bacteroidota</taxon>
        <taxon>Chitinophagia</taxon>
        <taxon>Chitinophagales</taxon>
        <taxon>Chitinophagaceae</taxon>
        <taxon>Chitinophaga</taxon>
    </lineage>
</organism>
<protein>
    <submittedName>
        <fullName evidence="1">SDR family NAD(P)-dependent oxidoreductase</fullName>
    </submittedName>
</protein>
<dbReference type="PANTHER" id="PTHR48079">
    <property type="entry name" value="PROTEIN YEEZ"/>
    <property type="match status" value="1"/>
</dbReference>
<dbReference type="RefSeq" id="WP_116974021.1">
    <property type="nucleotide sequence ID" value="NZ_QPMM01000001.1"/>
</dbReference>
<dbReference type="GO" id="GO:0005737">
    <property type="term" value="C:cytoplasm"/>
    <property type="evidence" value="ECO:0007669"/>
    <property type="project" value="TreeGrafter"/>
</dbReference>
<comment type="caution">
    <text evidence="1">The sequence shown here is derived from an EMBL/GenBank/DDBJ whole genome shotgun (WGS) entry which is preliminary data.</text>
</comment>
<sequence>MDKRISVLSCGWLGFPLAIELQKNGFLVKGARTSVERVTELQQVGINAYQVLLSPEQIIAPAEFWESDIVVINLPPRIQRGKEAHIAEMQLLNKLLADSAVAQVIFISSTSVYAANEGIVTEEDTELPATPNGQALREVESTFLQNRKFATTVLRFGGLIGYNRLPDARRFGALPDTLAQPMNVIHRDDCIAIISALILNPQPGEIFNACAGEHPLRYTWYEKAAIKLGLTLPPLAPETPVKGKIIDSGKLLRQLSYSFKYNDPMQLF</sequence>
<keyword evidence="2" id="KW-1185">Reference proteome</keyword>
<dbReference type="OrthoDB" id="751203at2"/>
<reference evidence="1 2" key="1">
    <citation type="submission" date="2018-07" db="EMBL/GenBank/DDBJ databases">
        <title>Chitinophaga K2CV101002-2 sp. nov., isolated from a monsoon evergreen broad-leaved forest soil.</title>
        <authorList>
            <person name="Lv Y."/>
        </authorList>
    </citation>
    <scope>NUCLEOTIDE SEQUENCE [LARGE SCALE GENOMIC DNA]</scope>
    <source>
        <strain evidence="1 2">GDMCC 1.1288</strain>
    </source>
</reference>
<gene>
    <name evidence="1" type="ORF">DVR12_03310</name>
</gene>